<sequence length="282" mass="29587">MSVKCFFIHTIACCLPRSTMSNFPFVSVPVSRETNTATPAIIVFNDEVDTLIGGEGGDSFFLRRNGDQIAPLTPAASLIGTKNDDILEGTNVRDVIPARDGNDTIIGFQGDDFLEGQNGNDILFSGQGNDLLIGSEGIDTLFGDIGIDTVYGGPDPDIVFGNNDEDTLFGDGGDDSIYGGQGNDSLIGGTGNDLLLGDRGNDTLVGISNDNLGYTLITDFNGDEDKLLLGGTPDLYTIGNLPSNVPAGVAIFKLNGDGSQQLLAVVQGNISSTLDSDQYVFI</sequence>
<dbReference type="EC" id="3.1.-.-" evidence="3"/>
<dbReference type="GO" id="GO:0005576">
    <property type="term" value="C:extracellular region"/>
    <property type="evidence" value="ECO:0007669"/>
    <property type="project" value="UniProtKB-SubCell"/>
</dbReference>
<dbReference type="AlphaFoldDB" id="A0A073CIM3"/>
<dbReference type="PRINTS" id="PR00313">
    <property type="entry name" value="CABNDNGRPT"/>
</dbReference>
<dbReference type="GO" id="GO:0016787">
    <property type="term" value="F:hydrolase activity"/>
    <property type="evidence" value="ECO:0007669"/>
    <property type="project" value="UniProtKB-KW"/>
</dbReference>
<gene>
    <name evidence="3" type="ORF">A19Y_2681</name>
</gene>
<keyword evidence="3" id="KW-0176">Collagen</keyword>
<comment type="subcellular location">
    <subcellularLocation>
        <location evidence="1">Secreted</location>
    </subcellularLocation>
</comment>
<evidence type="ECO:0000313" key="3">
    <source>
        <dbReference type="EMBL" id="KEI67568.1"/>
    </source>
</evidence>
<reference evidence="3 4" key="1">
    <citation type="journal article" date="2014" name="Appl. Environ. Microbiol.">
        <title>Elucidation of insertion elements encoded on plasmids and in vitro construction of shuttle vectors from the toxic cyanobacterium Planktothrix.</title>
        <authorList>
            <person name="Christiansen G."/>
            <person name="Goesmann A."/>
            <person name="Kurmayer R."/>
        </authorList>
    </citation>
    <scope>NUCLEOTIDE SEQUENCE [LARGE SCALE GENOMIC DNA]</scope>
    <source>
        <strain evidence="3 4">NIVA-CYA 126/8</strain>
    </source>
</reference>
<dbReference type="Pfam" id="PF00353">
    <property type="entry name" value="HemolysinCabind"/>
    <property type="match status" value="3"/>
</dbReference>
<dbReference type="SUPFAM" id="SSF51120">
    <property type="entry name" value="beta-Roll"/>
    <property type="match status" value="2"/>
</dbReference>
<evidence type="ECO:0000256" key="2">
    <source>
        <dbReference type="ARBA" id="ARBA00022525"/>
    </source>
</evidence>
<dbReference type="InterPro" id="IPR011049">
    <property type="entry name" value="Serralysin-like_metalloprot_C"/>
</dbReference>
<dbReference type="HOGENOM" id="CLU_986431_0_0_3"/>
<name>A0A073CIM3_PLAA1</name>
<proteinExistence type="predicted"/>
<dbReference type="InterPro" id="IPR018511">
    <property type="entry name" value="Hemolysin-typ_Ca-bd_CS"/>
</dbReference>
<keyword evidence="4" id="KW-1185">Reference proteome</keyword>
<dbReference type="eggNOG" id="COG2931">
    <property type="taxonomic scope" value="Bacteria"/>
</dbReference>
<keyword evidence="2" id="KW-0964">Secreted</keyword>
<dbReference type="PATRIC" id="fig|388467.6.peg.2630"/>
<evidence type="ECO:0000313" key="4">
    <source>
        <dbReference type="Proteomes" id="UP000027395"/>
    </source>
</evidence>
<organism evidence="3 4">
    <name type="scientific">Planktothrix agardhii (strain NIVA-CYA 126/8)</name>
    <dbReference type="NCBI Taxonomy" id="388467"/>
    <lineage>
        <taxon>Bacteria</taxon>
        <taxon>Bacillati</taxon>
        <taxon>Cyanobacteriota</taxon>
        <taxon>Cyanophyceae</taxon>
        <taxon>Oscillatoriophycideae</taxon>
        <taxon>Oscillatoriales</taxon>
        <taxon>Microcoleaceae</taxon>
        <taxon>Planktothrix</taxon>
    </lineage>
</organism>
<dbReference type="STRING" id="388467.A19Y_2681"/>
<dbReference type="Gene3D" id="2.150.10.10">
    <property type="entry name" value="Serralysin-like metalloprotease, C-terminal"/>
    <property type="match status" value="2"/>
</dbReference>
<dbReference type="InterPro" id="IPR001343">
    <property type="entry name" value="Hemolysn_Ca-bd"/>
</dbReference>
<evidence type="ECO:0000256" key="1">
    <source>
        <dbReference type="ARBA" id="ARBA00004613"/>
    </source>
</evidence>
<keyword evidence="3" id="KW-0378">Hydrolase</keyword>
<dbReference type="PROSITE" id="PS00330">
    <property type="entry name" value="HEMOLYSIN_CALCIUM"/>
    <property type="match status" value="1"/>
</dbReference>
<dbReference type="GO" id="GO:0005509">
    <property type="term" value="F:calcium ion binding"/>
    <property type="evidence" value="ECO:0007669"/>
    <property type="project" value="InterPro"/>
</dbReference>
<dbReference type="Proteomes" id="UP000027395">
    <property type="component" value="Chromosome"/>
</dbReference>
<dbReference type="EMBL" id="CM002803">
    <property type="protein sequence ID" value="KEI67568.1"/>
    <property type="molecule type" value="Genomic_DNA"/>
</dbReference>
<accession>A0A073CIM3</accession>
<dbReference type="PANTHER" id="PTHR38340:SF1">
    <property type="entry name" value="S-LAYER PROTEIN"/>
    <property type="match status" value="1"/>
</dbReference>
<protein>
    <submittedName>
        <fullName evidence="3">Collagen alpha-5(VI) chain</fullName>
        <ecNumber evidence="3">3.1.-.-</ecNumber>
    </submittedName>
</protein>
<dbReference type="InterPro" id="IPR050557">
    <property type="entry name" value="RTX_toxin/Mannuronan_C5-epim"/>
</dbReference>
<dbReference type="PANTHER" id="PTHR38340">
    <property type="entry name" value="S-LAYER PROTEIN"/>
    <property type="match status" value="1"/>
</dbReference>